<sequence>MSRQSEKTEQPTPKRLRDARQKGQVARSQELVTSISLFAIIGTLWFGWSAFYSRLVLLFDGVAAHAADFSDHRLMAALYEVAWLAIVMVFPVLAATVLAGLLANFLQVGALFTAEAVKPKGERINPATGLRRIFSRRQLTELLKSVLKICFLSLLLFLVIREAINPFMSSLFCGLLCQTGIALSALAHVLVWSALAFGAVAVADLVYQRRAHIRSLMMTREEVKREFKEMEGDPHIKSKRRQLAQELAMEDRGQAARKATAIVINPTHLAVAIYYSPEKVPVPVVTAKGRNKEAYHMIGQAEETGVPIFRSVELARSLYADVDLYQPVPEELFDAVAEILAWVADHRDALYAGRLEHGVIDVEDLRSRRQAG</sequence>
<dbReference type="NCBIfam" id="TIGR01404">
    <property type="entry name" value="FlhB_rel_III"/>
    <property type="match status" value="1"/>
</dbReference>
<dbReference type="Pfam" id="PF01312">
    <property type="entry name" value="Bac_export_2"/>
    <property type="match status" value="1"/>
</dbReference>
<dbReference type="InterPro" id="IPR029025">
    <property type="entry name" value="T3SS_substrate_exporter_C"/>
</dbReference>
<dbReference type="PRINTS" id="PR00950">
    <property type="entry name" value="TYPE3IMSPROT"/>
</dbReference>
<dbReference type="Proteomes" id="UP001597373">
    <property type="component" value="Unassembled WGS sequence"/>
</dbReference>
<evidence type="ECO:0000256" key="6">
    <source>
        <dbReference type="ARBA" id="ARBA00023026"/>
    </source>
</evidence>
<proteinExistence type="inferred from homology"/>
<gene>
    <name evidence="10" type="primary">sctU</name>
    <name evidence="10" type="ORF">ACFSMZ_03310</name>
</gene>
<keyword evidence="5 9" id="KW-1133">Transmembrane helix</keyword>
<evidence type="ECO:0000256" key="3">
    <source>
        <dbReference type="ARBA" id="ARBA00022475"/>
    </source>
</evidence>
<evidence type="ECO:0000256" key="8">
    <source>
        <dbReference type="SAM" id="MobiDB-lite"/>
    </source>
</evidence>
<dbReference type="EMBL" id="JBHUIR010000015">
    <property type="protein sequence ID" value="MFD2258788.1"/>
    <property type="molecule type" value="Genomic_DNA"/>
</dbReference>
<keyword evidence="11" id="KW-1185">Reference proteome</keyword>
<feature type="transmembrane region" description="Helical" evidence="9">
    <location>
        <begin position="180"/>
        <end position="207"/>
    </location>
</feature>
<dbReference type="InterPro" id="IPR006135">
    <property type="entry name" value="T3SS_substrate_exporter"/>
</dbReference>
<dbReference type="InterPro" id="IPR006307">
    <property type="entry name" value="BsaZ-like"/>
</dbReference>
<evidence type="ECO:0000256" key="2">
    <source>
        <dbReference type="ARBA" id="ARBA00010690"/>
    </source>
</evidence>
<evidence type="ECO:0000256" key="4">
    <source>
        <dbReference type="ARBA" id="ARBA00022692"/>
    </source>
</evidence>
<evidence type="ECO:0000256" key="9">
    <source>
        <dbReference type="SAM" id="Phobius"/>
    </source>
</evidence>
<name>A0ABW5DCI3_9HYPH</name>
<feature type="transmembrane region" description="Helical" evidence="9">
    <location>
        <begin position="142"/>
        <end position="160"/>
    </location>
</feature>
<comment type="similarity">
    <text evidence="2">Belongs to the type III secretion exporter family.</text>
</comment>
<organism evidence="10 11">
    <name type="scientific">Chelativorans composti</name>
    <dbReference type="NCBI Taxonomy" id="768533"/>
    <lineage>
        <taxon>Bacteria</taxon>
        <taxon>Pseudomonadati</taxon>
        <taxon>Pseudomonadota</taxon>
        <taxon>Alphaproteobacteria</taxon>
        <taxon>Hyphomicrobiales</taxon>
        <taxon>Phyllobacteriaceae</taxon>
        <taxon>Chelativorans</taxon>
    </lineage>
</organism>
<accession>A0ABW5DCI3</accession>
<keyword evidence="4 9" id="KW-0812">Transmembrane</keyword>
<keyword evidence="6" id="KW-0843">Virulence</keyword>
<reference evidence="11" key="1">
    <citation type="journal article" date="2019" name="Int. J. Syst. Evol. Microbiol.">
        <title>The Global Catalogue of Microorganisms (GCM) 10K type strain sequencing project: providing services to taxonomists for standard genome sequencing and annotation.</title>
        <authorList>
            <consortium name="The Broad Institute Genomics Platform"/>
            <consortium name="The Broad Institute Genome Sequencing Center for Infectious Disease"/>
            <person name="Wu L."/>
            <person name="Ma J."/>
        </authorList>
    </citation>
    <scope>NUCLEOTIDE SEQUENCE [LARGE SCALE GENOMIC DNA]</scope>
    <source>
        <strain evidence="11">KCTC 23707</strain>
    </source>
</reference>
<dbReference type="RefSeq" id="WP_345098854.1">
    <property type="nucleotide sequence ID" value="NZ_BAABGS010000019.1"/>
</dbReference>
<keyword evidence="3" id="KW-1003">Cell membrane</keyword>
<evidence type="ECO:0000256" key="5">
    <source>
        <dbReference type="ARBA" id="ARBA00022989"/>
    </source>
</evidence>
<protein>
    <submittedName>
        <fullName evidence="10">Type III secretion system export apparatus subunit SctU</fullName>
    </submittedName>
</protein>
<feature type="transmembrane region" description="Helical" evidence="9">
    <location>
        <begin position="31"/>
        <end position="51"/>
    </location>
</feature>
<keyword evidence="7 9" id="KW-0472">Membrane</keyword>
<dbReference type="SUPFAM" id="SSF160544">
    <property type="entry name" value="EscU C-terminal domain-like"/>
    <property type="match status" value="1"/>
</dbReference>
<dbReference type="PANTHER" id="PTHR30531:SF14">
    <property type="entry name" value="SURFACE PRESENTATION OF ANTIGENS PROTEIN SPAS"/>
    <property type="match status" value="1"/>
</dbReference>
<comment type="caution">
    <text evidence="10">The sequence shown here is derived from an EMBL/GenBank/DDBJ whole genome shotgun (WGS) entry which is preliminary data.</text>
</comment>
<evidence type="ECO:0000313" key="10">
    <source>
        <dbReference type="EMBL" id="MFD2258788.1"/>
    </source>
</evidence>
<evidence type="ECO:0000256" key="7">
    <source>
        <dbReference type="ARBA" id="ARBA00023136"/>
    </source>
</evidence>
<dbReference type="PANTHER" id="PTHR30531">
    <property type="entry name" value="FLAGELLAR BIOSYNTHETIC PROTEIN FLHB"/>
    <property type="match status" value="1"/>
</dbReference>
<dbReference type="Gene3D" id="3.40.1690.10">
    <property type="entry name" value="secretion proteins EscU"/>
    <property type="match status" value="1"/>
</dbReference>
<feature type="region of interest" description="Disordered" evidence="8">
    <location>
        <begin position="1"/>
        <end position="21"/>
    </location>
</feature>
<feature type="transmembrane region" description="Helical" evidence="9">
    <location>
        <begin position="81"/>
        <end position="103"/>
    </location>
</feature>
<evidence type="ECO:0000256" key="1">
    <source>
        <dbReference type="ARBA" id="ARBA00004651"/>
    </source>
</evidence>
<comment type="subcellular location">
    <subcellularLocation>
        <location evidence="1">Cell membrane</location>
        <topology evidence="1">Multi-pass membrane protein</topology>
    </subcellularLocation>
</comment>
<evidence type="ECO:0000313" key="11">
    <source>
        <dbReference type="Proteomes" id="UP001597373"/>
    </source>
</evidence>